<protein>
    <submittedName>
        <fullName evidence="2">Uncharacterized protein</fullName>
    </submittedName>
</protein>
<evidence type="ECO:0000256" key="1">
    <source>
        <dbReference type="SAM" id="Phobius"/>
    </source>
</evidence>
<sequence>MLLFCIIGAIAIPIVGVLDGISVRLIGDLVRVAFWTLLTWFLGWFVPQRLGQRDATKSDLPHNR</sequence>
<reference evidence="2 3" key="1">
    <citation type="submission" date="2016-10" db="EMBL/GenBank/DDBJ databases">
        <authorList>
            <person name="de Groot N.N."/>
        </authorList>
    </citation>
    <scope>NUCLEOTIDE SEQUENCE [LARGE SCALE GENOMIC DNA]</scope>
    <source>
        <strain evidence="2 3">DSM 21741</strain>
    </source>
</reference>
<evidence type="ECO:0000313" key="2">
    <source>
        <dbReference type="EMBL" id="SDS36375.1"/>
    </source>
</evidence>
<name>A0A1H1RKZ2_9ACTN</name>
<accession>A0A1H1RKZ2</accession>
<dbReference type="EMBL" id="LT629749">
    <property type="protein sequence ID" value="SDS36375.1"/>
    <property type="molecule type" value="Genomic_DNA"/>
</dbReference>
<feature type="transmembrane region" description="Helical" evidence="1">
    <location>
        <begin position="30"/>
        <end position="47"/>
    </location>
</feature>
<keyword evidence="1" id="KW-0472">Membrane</keyword>
<keyword evidence="1" id="KW-1133">Transmembrane helix</keyword>
<dbReference type="AlphaFoldDB" id="A0A1H1RKZ2"/>
<evidence type="ECO:0000313" key="3">
    <source>
        <dbReference type="Proteomes" id="UP000199092"/>
    </source>
</evidence>
<gene>
    <name evidence="2" type="ORF">SAMN04488543_1584</name>
</gene>
<dbReference type="Proteomes" id="UP000199092">
    <property type="component" value="Chromosome I"/>
</dbReference>
<proteinExistence type="predicted"/>
<organism evidence="2 3">
    <name type="scientific">Friedmanniella luteola</name>
    <dbReference type="NCBI Taxonomy" id="546871"/>
    <lineage>
        <taxon>Bacteria</taxon>
        <taxon>Bacillati</taxon>
        <taxon>Actinomycetota</taxon>
        <taxon>Actinomycetes</taxon>
        <taxon>Propionibacteriales</taxon>
        <taxon>Nocardioidaceae</taxon>
        <taxon>Friedmanniella</taxon>
    </lineage>
</organism>
<keyword evidence="3" id="KW-1185">Reference proteome</keyword>
<keyword evidence="1" id="KW-0812">Transmembrane</keyword>